<dbReference type="PRINTS" id="PR00455">
    <property type="entry name" value="HTHTETR"/>
</dbReference>
<dbReference type="Pfam" id="PF00440">
    <property type="entry name" value="TetR_N"/>
    <property type="match status" value="1"/>
</dbReference>
<name>A0A2N3V2Y9_9BACT</name>
<protein>
    <submittedName>
        <fullName evidence="4">TetR family transcriptional regulator</fullName>
    </submittedName>
</protein>
<comment type="caution">
    <text evidence="4">The sequence shown here is derived from an EMBL/GenBank/DDBJ whole genome shotgun (WGS) entry which is preliminary data.</text>
</comment>
<gene>
    <name evidence="4" type="ORF">BD749_0925</name>
</gene>
<evidence type="ECO:0000259" key="3">
    <source>
        <dbReference type="PROSITE" id="PS50977"/>
    </source>
</evidence>
<dbReference type="InterPro" id="IPR050624">
    <property type="entry name" value="HTH-type_Tx_Regulator"/>
</dbReference>
<dbReference type="SUPFAM" id="SSF46689">
    <property type="entry name" value="Homeodomain-like"/>
    <property type="match status" value="1"/>
</dbReference>
<dbReference type="PROSITE" id="PS50977">
    <property type="entry name" value="HTH_TETR_2"/>
    <property type="match status" value="1"/>
</dbReference>
<dbReference type="Proteomes" id="UP000233782">
    <property type="component" value="Unassembled WGS sequence"/>
</dbReference>
<evidence type="ECO:0000313" key="4">
    <source>
        <dbReference type="EMBL" id="PKV75977.1"/>
    </source>
</evidence>
<dbReference type="PANTHER" id="PTHR43479">
    <property type="entry name" value="ACREF/ENVCD OPERON REPRESSOR-RELATED"/>
    <property type="match status" value="1"/>
</dbReference>
<proteinExistence type="predicted"/>
<dbReference type="AlphaFoldDB" id="A0A2N3V2Y9"/>
<dbReference type="EMBL" id="PJMU01000001">
    <property type="protein sequence ID" value="PKV75977.1"/>
    <property type="molecule type" value="Genomic_DNA"/>
</dbReference>
<dbReference type="Gene3D" id="1.10.10.60">
    <property type="entry name" value="Homeodomain-like"/>
    <property type="match status" value="1"/>
</dbReference>
<evidence type="ECO:0000313" key="5">
    <source>
        <dbReference type="Proteomes" id="UP000233782"/>
    </source>
</evidence>
<dbReference type="RefSeq" id="WP_101443161.1">
    <property type="nucleotide sequence ID" value="NZ_PJMU01000001.1"/>
</dbReference>
<organism evidence="4 5">
    <name type="scientific">Pontibacter ramchanderi</name>
    <dbReference type="NCBI Taxonomy" id="1179743"/>
    <lineage>
        <taxon>Bacteria</taxon>
        <taxon>Pseudomonadati</taxon>
        <taxon>Bacteroidota</taxon>
        <taxon>Cytophagia</taxon>
        <taxon>Cytophagales</taxon>
        <taxon>Hymenobacteraceae</taxon>
        <taxon>Pontibacter</taxon>
    </lineage>
</organism>
<dbReference type="GO" id="GO:0003677">
    <property type="term" value="F:DNA binding"/>
    <property type="evidence" value="ECO:0007669"/>
    <property type="project" value="UniProtKB-UniRule"/>
</dbReference>
<keyword evidence="5" id="KW-1185">Reference proteome</keyword>
<feature type="domain" description="HTH tetR-type" evidence="3">
    <location>
        <begin position="6"/>
        <end position="66"/>
    </location>
</feature>
<sequence length="202" mass="23345">MNEKDELVRKEILDEAQKLFRHFGWSKTTMEDIAKAAGKGKSTLYYYYKSKDEIFDAVLTREMDEVFRKLQEEVGKEETAEGKMRTLCLTRFNILKKKANLYNVIKGDIEANIPRLRDLHRCYELREISLVRSILRFGLERKEFAQYAADDIDSIAFAMVCAFRGLEVGLLVENKFAALEGRMDIINNILMRGLKTKGGPDS</sequence>
<accession>A0A2N3V2Y9</accession>
<dbReference type="InterPro" id="IPR001647">
    <property type="entry name" value="HTH_TetR"/>
</dbReference>
<evidence type="ECO:0000256" key="2">
    <source>
        <dbReference type="PROSITE-ProRule" id="PRU00335"/>
    </source>
</evidence>
<evidence type="ECO:0000256" key="1">
    <source>
        <dbReference type="ARBA" id="ARBA00023125"/>
    </source>
</evidence>
<keyword evidence="1 2" id="KW-0238">DNA-binding</keyword>
<reference evidence="4 5" key="1">
    <citation type="submission" date="2017-12" db="EMBL/GenBank/DDBJ databases">
        <title>Genomic Encyclopedia of Type Strains, Phase III (KMG-III): the genomes of soil and plant-associated and newly described type strains.</title>
        <authorList>
            <person name="Whitman W."/>
        </authorList>
    </citation>
    <scope>NUCLEOTIDE SEQUENCE [LARGE SCALE GENOMIC DNA]</scope>
    <source>
        <strain evidence="4 5">LP43</strain>
    </source>
</reference>
<dbReference type="PANTHER" id="PTHR43479:SF11">
    <property type="entry name" value="ACREF_ENVCD OPERON REPRESSOR-RELATED"/>
    <property type="match status" value="1"/>
</dbReference>
<feature type="DNA-binding region" description="H-T-H motif" evidence="2">
    <location>
        <begin position="29"/>
        <end position="48"/>
    </location>
</feature>
<dbReference type="InterPro" id="IPR009057">
    <property type="entry name" value="Homeodomain-like_sf"/>
</dbReference>
<dbReference type="OrthoDB" id="9789566at2"/>
<dbReference type="Gene3D" id="1.10.357.10">
    <property type="entry name" value="Tetracycline Repressor, domain 2"/>
    <property type="match status" value="1"/>
</dbReference>